<dbReference type="GO" id="GO:0016491">
    <property type="term" value="F:oxidoreductase activity"/>
    <property type="evidence" value="ECO:0007669"/>
    <property type="project" value="UniProtKB-KW"/>
</dbReference>
<comment type="cofactor">
    <cofactor evidence="1">
        <name>FAD</name>
        <dbReference type="ChEBI" id="CHEBI:57692"/>
    </cofactor>
</comment>
<accession>A0A418WYR9</accession>
<dbReference type="AlphaFoldDB" id="A0A418WYR9"/>
<evidence type="ECO:0000256" key="4">
    <source>
        <dbReference type="ARBA" id="ARBA00022490"/>
    </source>
</evidence>
<evidence type="ECO:0000256" key="6">
    <source>
        <dbReference type="ARBA" id="ARBA00022827"/>
    </source>
</evidence>
<keyword evidence="12" id="KW-1185">Reference proteome</keyword>
<dbReference type="InterPro" id="IPR041364">
    <property type="entry name" value="Rbx-bd"/>
</dbReference>
<evidence type="ECO:0000256" key="2">
    <source>
        <dbReference type="ARBA" id="ARBA00004496"/>
    </source>
</evidence>
<evidence type="ECO:0000256" key="8">
    <source>
        <dbReference type="ARBA" id="ARBA00023027"/>
    </source>
</evidence>
<organism evidence="11 12">
    <name type="scientific">Noviherbaspirillum cavernae</name>
    <dbReference type="NCBI Taxonomy" id="2320862"/>
    <lineage>
        <taxon>Bacteria</taxon>
        <taxon>Pseudomonadati</taxon>
        <taxon>Pseudomonadota</taxon>
        <taxon>Betaproteobacteria</taxon>
        <taxon>Burkholderiales</taxon>
        <taxon>Oxalobacteraceae</taxon>
        <taxon>Noviherbaspirillum</taxon>
    </lineage>
</organism>
<dbReference type="OrthoDB" id="9769238at2"/>
<evidence type="ECO:0000256" key="7">
    <source>
        <dbReference type="ARBA" id="ARBA00023002"/>
    </source>
</evidence>
<keyword evidence="7" id="KW-0560">Oxidoreductase</keyword>
<dbReference type="InterPro" id="IPR036188">
    <property type="entry name" value="FAD/NAD-bd_sf"/>
</dbReference>
<dbReference type="InterPro" id="IPR050260">
    <property type="entry name" value="FAD-bd_OxRdtase"/>
</dbReference>
<dbReference type="InterPro" id="IPR023753">
    <property type="entry name" value="FAD/NAD-binding_dom"/>
</dbReference>
<dbReference type="PANTHER" id="PTHR43429:SF3">
    <property type="entry name" value="NITRITE REDUCTASE [NAD(P)H]"/>
    <property type="match status" value="1"/>
</dbReference>
<keyword evidence="5" id="KW-0285">Flavoprotein</keyword>
<evidence type="ECO:0000256" key="3">
    <source>
        <dbReference type="ARBA" id="ARBA00006442"/>
    </source>
</evidence>
<dbReference type="Proteomes" id="UP000285190">
    <property type="component" value="Unassembled WGS sequence"/>
</dbReference>
<evidence type="ECO:0000259" key="9">
    <source>
        <dbReference type="Pfam" id="PF07992"/>
    </source>
</evidence>
<protein>
    <submittedName>
        <fullName evidence="11">FAD-dependent oxidoreductase</fullName>
    </submittedName>
</protein>
<dbReference type="PRINTS" id="PR00368">
    <property type="entry name" value="FADPNR"/>
</dbReference>
<dbReference type="EMBL" id="QYUN01000002">
    <property type="protein sequence ID" value="RJG05311.1"/>
    <property type="molecule type" value="Genomic_DNA"/>
</dbReference>
<dbReference type="PANTHER" id="PTHR43429">
    <property type="entry name" value="PYRIDINE NUCLEOTIDE-DISULFIDE OXIDOREDUCTASE DOMAIN-CONTAINING"/>
    <property type="match status" value="1"/>
</dbReference>
<name>A0A418WYR9_9BURK</name>
<dbReference type="Gene3D" id="3.30.390.120">
    <property type="match status" value="1"/>
</dbReference>
<evidence type="ECO:0000313" key="12">
    <source>
        <dbReference type="Proteomes" id="UP000285190"/>
    </source>
</evidence>
<dbReference type="SUPFAM" id="SSF51905">
    <property type="entry name" value="FAD/NAD(P)-binding domain"/>
    <property type="match status" value="1"/>
</dbReference>
<keyword evidence="4" id="KW-0963">Cytoplasm</keyword>
<feature type="domain" description="FAD/NAD(P)-binding" evidence="9">
    <location>
        <begin position="4"/>
        <end position="285"/>
    </location>
</feature>
<evidence type="ECO:0000256" key="1">
    <source>
        <dbReference type="ARBA" id="ARBA00001974"/>
    </source>
</evidence>
<feature type="domain" description="Rubredoxin binding" evidence="10">
    <location>
        <begin position="317"/>
        <end position="389"/>
    </location>
</feature>
<dbReference type="GO" id="GO:0005737">
    <property type="term" value="C:cytoplasm"/>
    <property type="evidence" value="ECO:0007669"/>
    <property type="project" value="UniProtKB-SubCell"/>
</dbReference>
<proteinExistence type="inferred from homology"/>
<gene>
    <name evidence="11" type="ORF">D3870_04130</name>
</gene>
<dbReference type="PRINTS" id="PR00411">
    <property type="entry name" value="PNDRDTASEI"/>
</dbReference>
<sequence length="399" mass="41366">MQPLIIIGAGLAGYTVAREFRKLDKTAAMVIITADDGDFYSKPMLSNAFAQSKSAQQLVTQSAAKMAEQLGASIVTGTRVTRIDTAENTVVTTTGTYHYGRLVLAMGAQPIRLAFDGDAADAVLAVNHVSDYAAFRARIAQVEPRGPARVAILGAGLIGCEFADDLAGAGHAVTLIDPNAAPLSALAAPTLSRGLEAALKARGVSMRFGTTAARIDRRDDALQVTLASGASFDTDVVLSAVGLRPDLDVANGSGLTTRRGIVVDATGQTSAPGVYALGDCAEYTFDADGTTRTLPYIAPLMTAARAIARTLAGQPTAIDLKAAPVIVKTPSYPLALLPPPPHAAANGNWHAADDGARTVCRFYDEQDVLVGFGVAPHEANVRTELLSALGTKRGIDIAA</sequence>
<dbReference type="RefSeq" id="WP_119736896.1">
    <property type="nucleotide sequence ID" value="NZ_QYUN01000002.1"/>
</dbReference>
<evidence type="ECO:0000259" key="10">
    <source>
        <dbReference type="Pfam" id="PF18113"/>
    </source>
</evidence>
<reference evidence="11 12" key="1">
    <citation type="submission" date="2018-09" db="EMBL/GenBank/DDBJ databases">
        <authorList>
            <person name="Zhu H."/>
        </authorList>
    </citation>
    <scope>NUCLEOTIDE SEQUENCE [LARGE SCALE GENOMIC DNA]</scope>
    <source>
        <strain evidence="11 12">K2R10-39</strain>
    </source>
</reference>
<keyword evidence="6" id="KW-0274">FAD</keyword>
<evidence type="ECO:0000313" key="11">
    <source>
        <dbReference type="EMBL" id="RJG05311.1"/>
    </source>
</evidence>
<evidence type="ECO:0000256" key="5">
    <source>
        <dbReference type="ARBA" id="ARBA00022630"/>
    </source>
</evidence>
<dbReference type="Pfam" id="PF18113">
    <property type="entry name" value="Rbx_binding"/>
    <property type="match status" value="1"/>
</dbReference>
<comment type="caution">
    <text evidence="11">The sequence shown here is derived from an EMBL/GenBank/DDBJ whole genome shotgun (WGS) entry which is preliminary data.</text>
</comment>
<dbReference type="Gene3D" id="3.50.50.60">
    <property type="entry name" value="FAD/NAD(P)-binding domain"/>
    <property type="match status" value="2"/>
</dbReference>
<keyword evidence="8" id="KW-0520">NAD</keyword>
<comment type="similarity">
    <text evidence="3">Belongs to the FAD-dependent oxidoreductase family.</text>
</comment>
<dbReference type="Pfam" id="PF07992">
    <property type="entry name" value="Pyr_redox_2"/>
    <property type="match status" value="1"/>
</dbReference>
<comment type="subcellular location">
    <subcellularLocation>
        <location evidence="2">Cytoplasm</location>
    </subcellularLocation>
</comment>